<evidence type="ECO:0000313" key="3">
    <source>
        <dbReference type="Proteomes" id="UP000540412"/>
    </source>
</evidence>
<protein>
    <submittedName>
        <fullName evidence="2">Uncharacterized protein</fullName>
    </submittedName>
</protein>
<dbReference type="Proteomes" id="UP000540412">
    <property type="component" value="Unassembled WGS sequence"/>
</dbReference>
<organism evidence="2 3">
    <name type="scientific">Nocardia transvalensis</name>
    <dbReference type="NCBI Taxonomy" id="37333"/>
    <lineage>
        <taxon>Bacteria</taxon>
        <taxon>Bacillati</taxon>
        <taxon>Actinomycetota</taxon>
        <taxon>Actinomycetes</taxon>
        <taxon>Mycobacteriales</taxon>
        <taxon>Nocardiaceae</taxon>
        <taxon>Nocardia</taxon>
    </lineage>
</organism>
<comment type="caution">
    <text evidence="2">The sequence shown here is derived from an EMBL/GenBank/DDBJ whole genome shotgun (WGS) entry which is preliminary data.</text>
</comment>
<feature type="compositionally biased region" description="Pro residues" evidence="1">
    <location>
        <begin position="195"/>
        <end position="204"/>
    </location>
</feature>
<proteinExistence type="predicted"/>
<feature type="region of interest" description="Disordered" evidence="1">
    <location>
        <begin position="104"/>
        <end position="231"/>
    </location>
</feature>
<evidence type="ECO:0000256" key="1">
    <source>
        <dbReference type="SAM" id="MobiDB-lite"/>
    </source>
</evidence>
<evidence type="ECO:0000313" key="2">
    <source>
        <dbReference type="EMBL" id="MBB5914148.1"/>
    </source>
</evidence>
<sequence>MALEGFACPVGSGSLARSVVLGGFACSVVPGGFACPVGPGSLACPVGSGSLARSVVLGGSGCPVGLGDLVCPEGLAHLEDLVRLGGPVGAAGLWGCPVGLAGPGRSGPARPELRGSRVCPAGRGPSEGLAATGFSAPRRDAGWRAAGSPGPGHRPVVPPGRPAAHRSCGSSRWADLRTAGRAAPWSRRRRDSTPPGWPRSPPRPRSCRPAEPRPFQPHRKASRPWLPETSE</sequence>
<dbReference type="EMBL" id="JACHIT010000001">
    <property type="protein sequence ID" value="MBB5914148.1"/>
    <property type="molecule type" value="Genomic_DNA"/>
</dbReference>
<dbReference type="AlphaFoldDB" id="A0A7W9UI87"/>
<reference evidence="2 3" key="1">
    <citation type="submission" date="2020-08" db="EMBL/GenBank/DDBJ databases">
        <title>Sequencing the genomes of 1000 actinobacteria strains.</title>
        <authorList>
            <person name="Klenk H.-P."/>
        </authorList>
    </citation>
    <scope>NUCLEOTIDE SEQUENCE [LARGE SCALE GENOMIC DNA]</scope>
    <source>
        <strain evidence="2 3">DSM 43582</strain>
    </source>
</reference>
<accession>A0A7W9UI87</accession>
<gene>
    <name evidence="2" type="ORF">BJY24_003015</name>
</gene>
<name>A0A7W9UI87_9NOCA</name>
<keyword evidence="3" id="KW-1185">Reference proteome</keyword>